<feature type="region of interest" description="Disordered" evidence="1">
    <location>
        <begin position="29"/>
        <end position="50"/>
    </location>
</feature>
<dbReference type="EMBL" id="GG738858">
    <property type="protein sequence ID" value="EFC46565.1"/>
    <property type="molecule type" value="Genomic_DNA"/>
</dbReference>
<keyword evidence="3" id="KW-1185">Reference proteome</keyword>
<dbReference type="Proteomes" id="UP000006671">
    <property type="component" value="Unassembled WGS sequence"/>
</dbReference>
<dbReference type="InParanoid" id="D2V9B9"/>
<dbReference type="GeneID" id="8848645"/>
<dbReference type="VEuPathDB" id="AmoebaDB:NAEGRDRAFT_65386"/>
<sequence length="187" mass="21960">MTHEKQHQHLNYTGDHLNSATVRRALNSEELLPKPPHLLNRVPSPSKKKTKLESYYVHALPPQKINPNTLHVDKKKNESQLEEIDRKKYTLNPYTTAQTSDLYNKKLQTKREIDETFKATKTKPTPHEHEYDAQFETTFNTMMTRKLDGKAKEDLNQLTNGEYGSRQTLETFNSHYTRYGRKKITFD</sequence>
<dbReference type="RefSeq" id="XP_002679309.1">
    <property type="nucleotide sequence ID" value="XM_002679263.1"/>
</dbReference>
<evidence type="ECO:0000313" key="2">
    <source>
        <dbReference type="EMBL" id="EFC46565.1"/>
    </source>
</evidence>
<gene>
    <name evidence="2" type="ORF">NAEGRDRAFT_65386</name>
</gene>
<dbReference type="KEGG" id="ngr:NAEGRDRAFT_65386"/>
<proteinExistence type="predicted"/>
<dbReference type="OrthoDB" id="10482868at2759"/>
<dbReference type="AlphaFoldDB" id="D2V9B9"/>
<evidence type="ECO:0000313" key="3">
    <source>
        <dbReference type="Proteomes" id="UP000006671"/>
    </source>
</evidence>
<protein>
    <submittedName>
        <fullName evidence="2">Predicted protein</fullName>
    </submittedName>
</protein>
<evidence type="ECO:0000256" key="1">
    <source>
        <dbReference type="SAM" id="MobiDB-lite"/>
    </source>
</evidence>
<name>D2V9B9_NAEGR</name>
<accession>D2V9B9</accession>
<organism evidence="3">
    <name type="scientific">Naegleria gruberi</name>
    <name type="common">Amoeba</name>
    <dbReference type="NCBI Taxonomy" id="5762"/>
    <lineage>
        <taxon>Eukaryota</taxon>
        <taxon>Discoba</taxon>
        <taxon>Heterolobosea</taxon>
        <taxon>Tetramitia</taxon>
        <taxon>Eutetramitia</taxon>
        <taxon>Vahlkampfiidae</taxon>
        <taxon>Naegleria</taxon>
    </lineage>
</organism>
<reference evidence="2 3" key="1">
    <citation type="journal article" date="2010" name="Cell">
        <title>The genome of Naegleria gruberi illuminates early eukaryotic versatility.</title>
        <authorList>
            <person name="Fritz-Laylin L.K."/>
            <person name="Prochnik S.E."/>
            <person name="Ginger M.L."/>
            <person name="Dacks J.B."/>
            <person name="Carpenter M.L."/>
            <person name="Field M.C."/>
            <person name="Kuo A."/>
            <person name="Paredez A."/>
            <person name="Chapman J."/>
            <person name="Pham J."/>
            <person name="Shu S."/>
            <person name="Neupane R."/>
            <person name="Cipriano M."/>
            <person name="Mancuso J."/>
            <person name="Tu H."/>
            <person name="Salamov A."/>
            <person name="Lindquist E."/>
            <person name="Shapiro H."/>
            <person name="Lucas S."/>
            <person name="Grigoriev I.V."/>
            <person name="Cande W.Z."/>
            <person name="Fulton C."/>
            <person name="Rokhsar D.S."/>
            <person name="Dawson S.C."/>
        </authorList>
    </citation>
    <scope>NUCLEOTIDE SEQUENCE [LARGE SCALE GENOMIC DNA]</scope>
    <source>
        <strain evidence="2 3">NEG-M</strain>
    </source>
</reference>